<dbReference type="OrthoDB" id="427480at2759"/>
<evidence type="ECO:0000256" key="1">
    <source>
        <dbReference type="SAM" id="MobiDB-lite"/>
    </source>
</evidence>
<dbReference type="InterPro" id="IPR012338">
    <property type="entry name" value="Beta-lactam/transpept-like"/>
</dbReference>
<dbReference type="AlphaFoldDB" id="A0A8T2SQM3"/>
<comment type="caution">
    <text evidence="3">The sequence shown here is derived from an EMBL/GenBank/DDBJ whole genome shotgun (WGS) entry which is preliminary data.</text>
</comment>
<gene>
    <name evidence="3" type="ORF">KP509_18G033300</name>
</gene>
<accession>A0A8T2SQM3</accession>
<dbReference type="Gene3D" id="3.40.710.10">
    <property type="entry name" value="DD-peptidase/beta-lactamase superfamily"/>
    <property type="match status" value="2"/>
</dbReference>
<dbReference type="InterPro" id="IPR001466">
    <property type="entry name" value="Beta-lactam-related"/>
</dbReference>
<dbReference type="PANTHER" id="PTHR43319">
    <property type="entry name" value="BETA-LACTAMASE-RELATED"/>
    <property type="match status" value="1"/>
</dbReference>
<keyword evidence="4" id="KW-1185">Reference proteome</keyword>
<dbReference type="SUPFAM" id="SSF56601">
    <property type="entry name" value="beta-lactamase/transpeptidase-like"/>
    <property type="match status" value="1"/>
</dbReference>
<feature type="domain" description="Beta-lactamase-related" evidence="2">
    <location>
        <begin position="3"/>
        <end position="172"/>
    </location>
</feature>
<dbReference type="EMBL" id="CM035423">
    <property type="protein sequence ID" value="KAH7365532.1"/>
    <property type="molecule type" value="Genomic_DNA"/>
</dbReference>
<feature type="compositionally biased region" description="Basic and acidic residues" evidence="1">
    <location>
        <begin position="213"/>
        <end position="230"/>
    </location>
</feature>
<protein>
    <recommendedName>
        <fullName evidence="2">Beta-lactamase-related domain-containing protein</fullName>
    </recommendedName>
</protein>
<dbReference type="Proteomes" id="UP000825935">
    <property type="component" value="Chromosome 18"/>
</dbReference>
<dbReference type="InterPro" id="IPR052907">
    <property type="entry name" value="Beta-lactamase/esterase"/>
</dbReference>
<dbReference type="EMBL" id="CM035423">
    <property type="protein sequence ID" value="KAH7365533.1"/>
    <property type="molecule type" value="Genomic_DNA"/>
</dbReference>
<organism evidence="3 4">
    <name type="scientific">Ceratopteris richardii</name>
    <name type="common">Triangle waterfern</name>
    <dbReference type="NCBI Taxonomy" id="49495"/>
    <lineage>
        <taxon>Eukaryota</taxon>
        <taxon>Viridiplantae</taxon>
        <taxon>Streptophyta</taxon>
        <taxon>Embryophyta</taxon>
        <taxon>Tracheophyta</taxon>
        <taxon>Polypodiopsida</taxon>
        <taxon>Polypodiidae</taxon>
        <taxon>Polypodiales</taxon>
        <taxon>Pteridineae</taxon>
        <taxon>Pteridaceae</taxon>
        <taxon>Parkerioideae</taxon>
        <taxon>Ceratopteris</taxon>
    </lineage>
</organism>
<feature type="region of interest" description="Disordered" evidence="1">
    <location>
        <begin position="173"/>
        <end position="254"/>
    </location>
</feature>
<evidence type="ECO:0000259" key="2">
    <source>
        <dbReference type="Pfam" id="PF00144"/>
    </source>
</evidence>
<reference evidence="3" key="1">
    <citation type="submission" date="2021-08" db="EMBL/GenBank/DDBJ databases">
        <title>WGS assembly of Ceratopteris richardii.</title>
        <authorList>
            <person name="Marchant D.B."/>
            <person name="Chen G."/>
            <person name="Jenkins J."/>
            <person name="Shu S."/>
            <person name="Leebens-Mack J."/>
            <person name="Grimwood J."/>
            <person name="Schmutz J."/>
            <person name="Soltis P."/>
            <person name="Soltis D."/>
            <person name="Chen Z.-H."/>
        </authorList>
    </citation>
    <scope>NUCLEOTIDE SEQUENCE</scope>
    <source>
        <strain evidence="3">Whitten #5841</strain>
        <tissue evidence="3">Leaf</tissue>
    </source>
</reference>
<dbReference type="OMA" id="NGKEACK"/>
<dbReference type="PANTHER" id="PTHR43319:SF3">
    <property type="entry name" value="BETA-LACTAMASE-RELATED DOMAIN-CONTAINING PROTEIN"/>
    <property type="match status" value="1"/>
</dbReference>
<name>A0A8T2SQM3_CERRI</name>
<feature type="compositionally biased region" description="Polar residues" evidence="1">
    <location>
        <begin position="231"/>
        <end position="242"/>
    </location>
</feature>
<proteinExistence type="predicted"/>
<sequence length="371" mass="40717">MCKWDEVLRELAEAIPDSSPGTKQIYHALTYGWLCGGIIEKASGKRFQDLLNEVFVRKLHVEGEFYIGIPAGVESRLASLSLDMEEFEHAKGLIQNGMSDSGMMSNSRVGTIFGEVGGAEDFFSVIAAIPVIFNMLFIRRAVIPAANGHFSARALARYYAMLVCKGEVSMNSSLSEPPLGSHPSVPELTSKDLSSRSRKGQTGDILNKQSSHRSKDLSSRSRKGQTEDILNKQSSHRCLNSRSQHHNSVPGFDQRVFKNPKLHDAFLGSGDYSDLTQDGPFGLGFRRYSQVCNGSQEYFAFGHSGIGGSTAFCYPEYNFSLAITVNKMSRGSVTGKIIKFICSELNMPCPEEYNDGGGMGPDMKLDMSTIN</sequence>
<evidence type="ECO:0000313" key="3">
    <source>
        <dbReference type="EMBL" id="KAH7365532.1"/>
    </source>
</evidence>
<evidence type="ECO:0000313" key="4">
    <source>
        <dbReference type="Proteomes" id="UP000825935"/>
    </source>
</evidence>
<dbReference type="Pfam" id="PF00144">
    <property type="entry name" value="Beta-lactamase"/>
    <property type="match status" value="1"/>
</dbReference>